<evidence type="ECO:0000256" key="1">
    <source>
        <dbReference type="SAM" id="MobiDB-lite"/>
    </source>
</evidence>
<organism evidence="2 3">
    <name type="scientific">Prymnesium parvum</name>
    <name type="common">Toxic golden alga</name>
    <dbReference type="NCBI Taxonomy" id="97485"/>
    <lineage>
        <taxon>Eukaryota</taxon>
        <taxon>Haptista</taxon>
        <taxon>Haptophyta</taxon>
        <taxon>Prymnesiophyceae</taxon>
        <taxon>Prymnesiales</taxon>
        <taxon>Prymnesiaceae</taxon>
        <taxon>Prymnesium</taxon>
    </lineage>
</organism>
<sequence>MHRVPLSDSSGSAAPEVDTISSGQWAEAKKAFDEHYTHSHGMTEVKYHTIVQLLEKWEQLTPVERREVSGGNHVYWRNKYLVTEAQGVKDLLVREDDGSHKICSHRGRMFDDIKAVHIASKYDMIDMSMLHVKVVLEDEEVARSGLDGDGGHEEDKEGRCASKIAREKLG</sequence>
<keyword evidence="3" id="KW-1185">Reference proteome</keyword>
<evidence type="ECO:0000313" key="3">
    <source>
        <dbReference type="Proteomes" id="UP001515480"/>
    </source>
</evidence>
<dbReference type="AlphaFoldDB" id="A0AB34K8C5"/>
<dbReference type="EMBL" id="JBGBPQ010000001">
    <property type="protein sequence ID" value="KAL1530420.1"/>
    <property type="molecule type" value="Genomic_DNA"/>
</dbReference>
<feature type="region of interest" description="Disordered" evidence="1">
    <location>
        <begin position="144"/>
        <end position="170"/>
    </location>
</feature>
<dbReference type="Proteomes" id="UP001515480">
    <property type="component" value="Unassembled WGS sequence"/>
</dbReference>
<protein>
    <submittedName>
        <fullName evidence="2">Uncharacterized protein</fullName>
    </submittedName>
</protein>
<proteinExistence type="predicted"/>
<reference evidence="2 3" key="1">
    <citation type="journal article" date="2024" name="Science">
        <title>Giant polyketide synthase enzymes in the biosynthesis of giant marine polyether toxins.</title>
        <authorList>
            <person name="Fallon T.R."/>
            <person name="Shende V.V."/>
            <person name="Wierzbicki I.H."/>
            <person name="Pendleton A.L."/>
            <person name="Watervoot N.F."/>
            <person name="Auber R.P."/>
            <person name="Gonzalez D.J."/>
            <person name="Wisecaver J.H."/>
            <person name="Moore B.S."/>
        </authorList>
    </citation>
    <scope>NUCLEOTIDE SEQUENCE [LARGE SCALE GENOMIC DNA]</scope>
    <source>
        <strain evidence="2 3">12B1</strain>
    </source>
</reference>
<accession>A0AB34K8C5</accession>
<evidence type="ECO:0000313" key="2">
    <source>
        <dbReference type="EMBL" id="KAL1530420.1"/>
    </source>
</evidence>
<gene>
    <name evidence="2" type="ORF">AB1Y20_001325</name>
</gene>
<comment type="caution">
    <text evidence="2">The sequence shown here is derived from an EMBL/GenBank/DDBJ whole genome shotgun (WGS) entry which is preliminary data.</text>
</comment>
<name>A0AB34K8C5_PRYPA</name>
<feature type="compositionally biased region" description="Basic and acidic residues" evidence="1">
    <location>
        <begin position="149"/>
        <end position="170"/>
    </location>
</feature>